<gene>
    <name evidence="1" type="ORF">CR513_20875</name>
</gene>
<proteinExistence type="predicted"/>
<evidence type="ECO:0000313" key="2">
    <source>
        <dbReference type="Proteomes" id="UP000257109"/>
    </source>
</evidence>
<dbReference type="AlphaFoldDB" id="A0A371H1E7"/>
<dbReference type="PANTHER" id="PTHR34780">
    <property type="entry name" value="OS08G0427800 PROTEIN"/>
    <property type="match status" value="1"/>
</dbReference>
<comment type="caution">
    <text evidence="1">The sequence shown here is derived from an EMBL/GenBank/DDBJ whole genome shotgun (WGS) entry which is preliminary data.</text>
</comment>
<reference evidence="1" key="1">
    <citation type="submission" date="2018-05" db="EMBL/GenBank/DDBJ databases">
        <title>Draft genome of Mucuna pruriens seed.</title>
        <authorList>
            <person name="Nnadi N.E."/>
            <person name="Vos R."/>
            <person name="Hasami M.H."/>
            <person name="Devisetty U.K."/>
            <person name="Aguiy J.C."/>
        </authorList>
    </citation>
    <scope>NUCLEOTIDE SEQUENCE [LARGE SCALE GENOMIC DNA]</scope>
    <source>
        <strain evidence="1">JCA_2017</strain>
    </source>
</reference>
<dbReference type="Proteomes" id="UP000257109">
    <property type="component" value="Unassembled WGS sequence"/>
</dbReference>
<accession>A0A371H1E7</accession>
<name>A0A371H1E7_MUCPR</name>
<keyword evidence="2" id="KW-1185">Reference proteome</keyword>
<sequence length="113" mass="13182">MENMKMNKDEAKKGVPIHSQVRKIKQESEKILEWSPGKPEIRSVLREIGRQISRSPLGISGQPISVDLNKRQRRFVVSIKYFVKKFKFSIEKKIRWISTENNGFALANQQLKT</sequence>
<dbReference type="OrthoDB" id="1879501at2759"/>
<protein>
    <submittedName>
        <fullName evidence="1">Uncharacterized protein</fullName>
    </submittedName>
</protein>
<organism evidence="1 2">
    <name type="scientific">Mucuna pruriens</name>
    <name type="common">Velvet bean</name>
    <name type="synonym">Dolichos pruriens</name>
    <dbReference type="NCBI Taxonomy" id="157652"/>
    <lineage>
        <taxon>Eukaryota</taxon>
        <taxon>Viridiplantae</taxon>
        <taxon>Streptophyta</taxon>
        <taxon>Embryophyta</taxon>
        <taxon>Tracheophyta</taxon>
        <taxon>Spermatophyta</taxon>
        <taxon>Magnoliopsida</taxon>
        <taxon>eudicotyledons</taxon>
        <taxon>Gunneridae</taxon>
        <taxon>Pentapetalae</taxon>
        <taxon>rosids</taxon>
        <taxon>fabids</taxon>
        <taxon>Fabales</taxon>
        <taxon>Fabaceae</taxon>
        <taxon>Papilionoideae</taxon>
        <taxon>50 kb inversion clade</taxon>
        <taxon>NPAAA clade</taxon>
        <taxon>indigoferoid/millettioid clade</taxon>
        <taxon>Phaseoleae</taxon>
        <taxon>Mucuna</taxon>
    </lineage>
</organism>
<dbReference type="PANTHER" id="PTHR34780:SF5">
    <property type="entry name" value="OS02G0733900 PROTEIN"/>
    <property type="match status" value="1"/>
</dbReference>
<dbReference type="EMBL" id="QJKJ01003883">
    <property type="protein sequence ID" value="RDX96463.1"/>
    <property type="molecule type" value="Genomic_DNA"/>
</dbReference>
<feature type="non-terminal residue" evidence="1">
    <location>
        <position position="1"/>
    </location>
</feature>
<evidence type="ECO:0000313" key="1">
    <source>
        <dbReference type="EMBL" id="RDX96463.1"/>
    </source>
</evidence>